<dbReference type="EMBL" id="JAVRJZ010000016">
    <property type="protein sequence ID" value="KAK2711345.1"/>
    <property type="molecule type" value="Genomic_DNA"/>
</dbReference>
<comment type="caution">
    <text evidence="1">The sequence shown here is derived from an EMBL/GenBank/DDBJ whole genome shotgun (WGS) entry which is preliminary data.</text>
</comment>
<keyword evidence="2" id="KW-1185">Reference proteome</keyword>
<accession>A0AA88L7W7</accession>
<sequence>MVCIASSLVGAEPSDNCKRWDSDLRKYVGVFHPLCIAEYNKFMGGVVLGGMLIELYRINIHGKKWHIRLFLLFLGSFSRQRMVALSASYGPKLVKPKPYDSVRYDGIQPWPEAVADKKRCRLCSACARIQCSKCQVSLCLVQNRNCFKIFRTQ</sequence>
<dbReference type="AlphaFoldDB" id="A0AA88L7W7"/>
<dbReference type="PANTHER" id="PTHR47272">
    <property type="entry name" value="DDE_TNP_1_7 DOMAIN-CONTAINING PROTEIN"/>
    <property type="match status" value="1"/>
</dbReference>
<dbReference type="PANTHER" id="PTHR47272:SF2">
    <property type="entry name" value="PIGGYBAC TRANSPOSABLE ELEMENT-DERIVED PROTEIN 3-LIKE"/>
    <property type="match status" value="1"/>
</dbReference>
<reference evidence="1" key="1">
    <citation type="submission" date="2023-07" db="EMBL/GenBank/DDBJ databases">
        <title>Chromosome-level genome assembly of Artemia franciscana.</title>
        <authorList>
            <person name="Jo E."/>
        </authorList>
    </citation>
    <scope>NUCLEOTIDE SEQUENCE</scope>
    <source>
        <tissue evidence="1">Whole body</tissue>
    </source>
</reference>
<organism evidence="1 2">
    <name type="scientific">Artemia franciscana</name>
    <name type="common">Brine shrimp</name>
    <name type="synonym">Artemia sanfranciscana</name>
    <dbReference type="NCBI Taxonomy" id="6661"/>
    <lineage>
        <taxon>Eukaryota</taxon>
        <taxon>Metazoa</taxon>
        <taxon>Ecdysozoa</taxon>
        <taxon>Arthropoda</taxon>
        <taxon>Crustacea</taxon>
        <taxon>Branchiopoda</taxon>
        <taxon>Anostraca</taxon>
        <taxon>Artemiidae</taxon>
        <taxon>Artemia</taxon>
    </lineage>
</organism>
<name>A0AA88L7W7_ARTSF</name>
<evidence type="ECO:0000313" key="1">
    <source>
        <dbReference type="EMBL" id="KAK2711345.1"/>
    </source>
</evidence>
<protein>
    <recommendedName>
        <fullName evidence="3">PiggyBac transposable element-derived protein domain-containing protein</fullName>
    </recommendedName>
</protein>
<gene>
    <name evidence="1" type="ORF">QYM36_012507</name>
</gene>
<evidence type="ECO:0000313" key="2">
    <source>
        <dbReference type="Proteomes" id="UP001187531"/>
    </source>
</evidence>
<proteinExistence type="predicted"/>
<evidence type="ECO:0008006" key="3">
    <source>
        <dbReference type="Google" id="ProtNLM"/>
    </source>
</evidence>
<dbReference type="Proteomes" id="UP001187531">
    <property type="component" value="Unassembled WGS sequence"/>
</dbReference>